<feature type="region of interest" description="Disordered" evidence="6">
    <location>
        <begin position="311"/>
        <end position="355"/>
    </location>
</feature>
<evidence type="ECO:0000256" key="4">
    <source>
        <dbReference type="ARBA" id="ARBA00023136"/>
    </source>
</evidence>
<dbReference type="PANTHER" id="PTHR33048">
    <property type="entry name" value="PTH11-LIKE INTEGRAL MEMBRANE PROTEIN (AFU_ORTHOLOGUE AFUA_5G11245)"/>
    <property type="match status" value="1"/>
</dbReference>
<feature type="transmembrane region" description="Helical" evidence="7">
    <location>
        <begin position="230"/>
        <end position="250"/>
    </location>
</feature>
<feature type="transmembrane region" description="Helical" evidence="7">
    <location>
        <begin position="199"/>
        <end position="218"/>
    </location>
</feature>
<comment type="similarity">
    <text evidence="5">Belongs to the SAT4 family.</text>
</comment>
<feature type="transmembrane region" description="Helical" evidence="7">
    <location>
        <begin position="71"/>
        <end position="93"/>
    </location>
</feature>
<evidence type="ECO:0000256" key="5">
    <source>
        <dbReference type="ARBA" id="ARBA00038359"/>
    </source>
</evidence>
<gene>
    <name evidence="9" type="ORF">FJTKL_03662</name>
</gene>
<feature type="transmembrane region" description="Helical" evidence="7">
    <location>
        <begin position="262"/>
        <end position="291"/>
    </location>
</feature>
<evidence type="ECO:0000259" key="8">
    <source>
        <dbReference type="Pfam" id="PF20684"/>
    </source>
</evidence>
<keyword evidence="10" id="KW-1185">Reference proteome</keyword>
<dbReference type="PANTHER" id="PTHR33048:SF47">
    <property type="entry name" value="INTEGRAL MEMBRANE PROTEIN-RELATED"/>
    <property type="match status" value="1"/>
</dbReference>
<feature type="compositionally biased region" description="Low complexity" evidence="6">
    <location>
        <begin position="311"/>
        <end position="335"/>
    </location>
</feature>
<comment type="subcellular location">
    <subcellularLocation>
        <location evidence="1">Membrane</location>
        <topology evidence="1">Multi-pass membrane protein</topology>
    </subcellularLocation>
</comment>
<evidence type="ECO:0000256" key="3">
    <source>
        <dbReference type="ARBA" id="ARBA00022989"/>
    </source>
</evidence>
<dbReference type="InterPro" id="IPR049326">
    <property type="entry name" value="Rhodopsin_dom_fungi"/>
</dbReference>
<protein>
    <recommendedName>
        <fullName evidence="8">Rhodopsin domain-containing protein</fullName>
    </recommendedName>
</protein>
<feature type="compositionally biased region" description="Basic and acidic residues" evidence="6">
    <location>
        <begin position="344"/>
        <end position="355"/>
    </location>
</feature>
<accession>A0ABR4DUT5</accession>
<dbReference type="EMBL" id="JBAWTH010000166">
    <property type="protein sequence ID" value="KAL2274123.1"/>
    <property type="molecule type" value="Genomic_DNA"/>
</dbReference>
<feature type="domain" description="Rhodopsin" evidence="8">
    <location>
        <begin position="62"/>
        <end position="291"/>
    </location>
</feature>
<evidence type="ECO:0000313" key="10">
    <source>
        <dbReference type="Proteomes" id="UP001600888"/>
    </source>
</evidence>
<keyword evidence="4 7" id="KW-0472">Membrane</keyword>
<evidence type="ECO:0000256" key="2">
    <source>
        <dbReference type="ARBA" id="ARBA00022692"/>
    </source>
</evidence>
<comment type="caution">
    <text evidence="9">The sequence shown here is derived from an EMBL/GenBank/DDBJ whole genome shotgun (WGS) entry which is preliminary data.</text>
</comment>
<proteinExistence type="inferred from homology"/>
<keyword evidence="2 7" id="KW-0812">Transmembrane</keyword>
<name>A0ABR4DUT5_9PEZI</name>
<evidence type="ECO:0000313" key="9">
    <source>
        <dbReference type="EMBL" id="KAL2274123.1"/>
    </source>
</evidence>
<feature type="transmembrane region" description="Helical" evidence="7">
    <location>
        <begin position="147"/>
        <end position="163"/>
    </location>
</feature>
<sequence length="440" mass="48858">MSANHLKGLDISLFCGIGSGTPPEGTTANLIDPPTLGPAAWGITISMTVWALLFTLARVYVNFRKLKASDYFVIIAMVLDIVYGASVLMLNKWARHIWDIPVCWMTGEFMKRLFFQAMMYGPTIYFAKSSLLLLYLQFFAVQRPMRIATWVGLVVVGICYWSGDIIEAPFLAPQPGQTWQDVAFSGRSEKISPWGLVQGPLNVLIDIYTFVLPFPILAKLKLSPRRRLELLIIFSTAFLGVVVSVVALVYRVKLVYTKDVTWAQTSVFLCIVLENNISIVVSCMPAFAVFIKQNVSETNFFRSLRSALMPSSRSRSGEKSSGPGSAGAAAPAPKKWPGVSFPRQSDRQKLRHKTDTEEIGFDSYIELHDSNASRSDEGAATLKPPHLSAPRLAPVQLAAQQQQQQQQVPAYHVPEQGIIRTTEVTQQYYPASKQGRGQAF</sequence>
<organism evidence="9 10">
    <name type="scientific">Diaporthe vaccinii</name>
    <dbReference type="NCBI Taxonomy" id="105482"/>
    <lineage>
        <taxon>Eukaryota</taxon>
        <taxon>Fungi</taxon>
        <taxon>Dikarya</taxon>
        <taxon>Ascomycota</taxon>
        <taxon>Pezizomycotina</taxon>
        <taxon>Sordariomycetes</taxon>
        <taxon>Sordariomycetidae</taxon>
        <taxon>Diaporthales</taxon>
        <taxon>Diaporthaceae</taxon>
        <taxon>Diaporthe</taxon>
        <taxon>Diaporthe eres species complex</taxon>
    </lineage>
</organism>
<dbReference type="InterPro" id="IPR052337">
    <property type="entry name" value="SAT4-like"/>
</dbReference>
<feature type="transmembrane region" description="Helical" evidence="7">
    <location>
        <begin position="39"/>
        <end position="59"/>
    </location>
</feature>
<keyword evidence="3 7" id="KW-1133">Transmembrane helix</keyword>
<dbReference type="Pfam" id="PF20684">
    <property type="entry name" value="Fung_rhodopsin"/>
    <property type="match status" value="1"/>
</dbReference>
<dbReference type="Proteomes" id="UP001600888">
    <property type="component" value="Unassembled WGS sequence"/>
</dbReference>
<evidence type="ECO:0000256" key="1">
    <source>
        <dbReference type="ARBA" id="ARBA00004141"/>
    </source>
</evidence>
<evidence type="ECO:0000256" key="7">
    <source>
        <dbReference type="SAM" id="Phobius"/>
    </source>
</evidence>
<evidence type="ECO:0000256" key="6">
    <source>
        <dbReference type="SAM" id="MobiDB-lite"/>
    </source>
</evidence>
<reference evidence="9 10" key="1">
    <citation type="submission" date="2024-03" db="EMBL/GenBank/DDBJ databases">
        <title>A high-quality draft genome sequence of Diaporthe vaccinii, a causative agent of upright dieback and viscid rot disease in cranberry plants.</title>
        <authorList>
            <person name="Sarrasin M."/>
            <person name="Lang B.F."/>
            <person name="Burger G."/>
        </authorList>
    </citation>
    <scope>NUCLEOTIDE SEQUENCE [LARGE SCALE GENOMIC DNA]</scope>
    <source>
        <strain evidence="9 10">IS7</strain>
    </source>
</reference>
<feature type="transmembrane region" description="Helical" evidence="7">
    <location>
        <begin position="113"/>
        <end position="135"/>
    </location>
</feature>